<feature type="transmembrane region" description="Helical" evidence="1">
    <location>
        <begin position="276"/>
        <end position="297"/>
    </location>
</feature>
<protein>
    <recommendedName>
        <fullName evidence="3">Acyltransferase</fullName>
    </recommendedName>
</protein>
<sequence>MNRFRAGALKSFFGSSEGYIAGKRDLRLDYLRGYCIFVMTLTHLGLASPLIFVTGGSRFLINAAEVFFFISGFTIGLIAADRPLWQQVASRLARAWLIYRYVVLFSFLLTALLSLEMFREYSRGELTGWMIRIVTLKEGAFDMDILIAYVIYVALAPFALWGLDRQRTRLVLGTVLCVYVLTQLNPDAMSLDVSAFRHLAANSPLFFGAVVLGYHREAVGTWWQSHRAGRVVDAIVVAVGVVLFIGFVLDYGDNEAVQEFLGSFVVREFLMPPHSLLIVLVYLRILWLLTTCLWPLLHRLGGWLFMPFGQDSMFAYCMQAGLIVWYRQLDAPINEDSHALLRLAAEMGIAGCMLGSILLRRWLGRSFGTDNQRAWMRRHLLNILIWASLAMMVVLMILLSEPGGWWWIEGYSFDDW</sequence>
<feature type="transmembrane region" description="Helical" evidence="1">
    <location>
        <begin position="380"/>
        <end position="399"/>
    </location>
</feature>
<organism evidence="2">
    <name type="scientific">Caldilineaceae bacterium SB0662_bin_9</name>
    <dbReference type="NCBI Taxonomy" id="2605258"/>
    <lineage>
        <taxon>Bacteria</taxon>
        <taxon>Bacillati</taxon>
        <taxon>Chloroflexota</taxon>
        <taxon>Caldilineae</taxon>
        <taxon>Caldilineales</taxon>
        <taxon>Caldilineaceae</taxon>
    </lineage>
</organism>
<keyword evidence="1" id="KW-0812">Transmembrane</keyword>
<feature type="transmembrane region" description="Helical" evidence="1">
    <location>
        <begin position="92"/>
        <end position="115"/>
    </location>
</feature>
<feature type="transmembrane region" description="Helical" evidence="1">
    <location>
        <begin position="145"/>
        <end position="163"/>
    </location>
</feature>
<evidence type="ECO:0000313" key="2">
    <source>
        <dbReference type="EMBL" id="MYD90214.1"/>
    </source>
</evidence>
<feature type="transmembrane region" description="Helical" evidence="1">
    <location>
        <begin position="59"/>
        <end position="80"/>
    </location>
</feature>
<reference evidence="2" key="1">
    <citation type="submission" date="2019-09" db="EMBL/GenBank/DDBJ databases">
        <title>Characterisation of the sponge microbiome using genome-centric metagenomics.</title>
        <authorList>
            <person name="Engelberts J.P."/>
            <person name="Robbins S.J."/>
            <person name="De Goeij J.M."/>
            <person name="Aranda M."/>
            <person name="Bell S.C."/>
            <person name="Webster N.S."/>
        </authorList>
    </citation>
    <scope>NUCLEOTIDE SEQUENCE</scope>
    <source>
        <strain evidence="2">SB0662_bin_9</strain>
    </source>
</reference>
<feature type="transmembrane region" description="Helical" evidence="1">
    <location>
        <begin position="198"/>
        <end position="216"/>
    </location>
</feature>
<name>A0A6B1DV25_9CHLR</name>
<gene>
    <name evidence="2" type="ORF">F4Y08_07730</name>
</gene>
<dbReference type="InterPro" id="IPR014550">
    <property type="entry name" value="UCP028704_OpgC"/>
</dbReference>
<feature type="transmembrane region" description="Helical" evidence="1">
    <location>
        <begin position="339"/>
        <end position="359"/>
    </location>
</feature>
<comment type="caution">
    <text evidence="2">The sequence shown here is derived from an EMBL/GenBank/DDBJ whole genome shotgun (WGS) entry which is preliminary data.</text>
</comment>
<proteinExistence type="predicted"/>
<evidence type="ECO:0008006" key="3">
    <source>
        <dbReference type="Google" id="ProtNLM"/>
    </source>
</evidence>
<accession>A0A6B1DV25</accession>
<keyword evidence="1" id="KW-0472">Membrane</keyword>
<dbReference type="PANTHER" id="PTHR38592:SF3">
    <property type="entry name" value="BLL4819 PROTEIN"/>
    <property type="match status" value="1"/>
</dbReference>
<dbReference type="AlphaFoldDB" id="A0A6B1DV25"/>
<feature type="transmembrane region" description="Helical" evidence="1">
    <location>
        <begin position="33"/>
        <end position="53"/>
    </location>
</feature>
<dbReference type="PANTHER" id="PTHR38592">
    <property type="entry name" value="BLL4819 PROTEIN"/>
    <property type="match status" value="1"/>
</dbReference>
<dbReference type="EMBL" id="VXPY01000052">
    <property type="protein sequence ID" value="MYD90214.1"/>
    <property type="molecule type" value="Genomic_DNA"/>
</dbReference>
<feature type="transmembrane region" description="Helical" evidence="1">
    <location>
        <begin position="304"/>
        <end position="327"/>
    </location>
</feature>
<dbReference type="Pfam" id="PF10129">
    <property type="entry name" value="OpgC_C"/>
    <property type="match status" value="1"/>
</dbReference>
<feature type="transmembrane region" description="Helical" evidence="1">
    <location>
        <begin position="228"/>
        <end position="249"/>
    </location>
</feature>
<feature type="transmembrane region" description="Helical" evidence="1">
    <location>
        <begin position="170"/>
        <end position="186"/>
    </location>
</feature>
<keyword evidence="1" id="KW-1133">Transmembrane helix</keyword>
<evidence type="ECO:0000256" key="1">
    <source>
        <dbReference type="SAM" id="Phobius"/>
    </source>
</evidence>